<evidence type="ECO:0000313" key="7">
    <source>
        <dbReference type="EMBL" id="KKS97376.1"/>
    </source>
</evidence>
<sequence>MRKKIATKKLNRSGRSRRAMYRSLVRSLAEHGKIKTTKAKAKATQPKIDRILRLVAQGDLSARRQTLSMLGNDKETVQIFFDKYKELATSRSSGFTRLTKLLPRKGDSAEMAILELIETSKKNENDSSKNK</sequence>
<dbReference type="InterPro" id="IPR000456">
    <property type="entry name" value="Ribosomal_bL17"/>
</dbReference>
<protein>
    <recommendedName>
        <fullName evidence="4 6">50S ribosomal protein L17</fullName>
    </recommendedName>
</protein>
<name>A0A0G1FQR3_9BACT</name>
<dbReference type="Proteomes" id="UP000034090">
    <property type="component" value="Unassembled WGS sequence"/>
</dbReference>
<comment type="similarity">
    <text evidence="1 5">Belongs to the bacterial ribosomal protein bL17 family.</text>
</comment>
<dbReference type="SUPFAM" id="SSF64263">
    <property type="entry name" value="Prokaryotic ribosomal protein L17"/>
    <property type="match status" value="1"/>
</dbReference>
<keyword evidence="2 5" id="KW-0689">Ribosomal protein</keyword>
<dbReference type="NCBIfam" id="TIGR00059">
    <property type="entry name" value="L17"/>
    <property type="match status" value="1"/>
</dbReference>
<dbReference type="Pfam" id="PF01196">
    <property type="entry name" value="Ribosomal_L17"/>
    <property type="match status" value="1"/>
</dbReference>
<evidence type="ECO:0000256" key="4">
    <source>
        <dbReference type="ARBA" id="ARBA00035494"/>
    </source>
</evidence>
<proteinExistence type="inferred from homology"/>
<gene>
    <name evidence="7" type="ORF">UV74_C0013G0498</name>
</gene>
<keyword evidence="3 5" id="KW-0687">Ribonucleoprotein</keyword>
<evidence type="ECO:0000256" key="3">
    <source>
        <dbReference type="ARBA" id="ARBA00023274"/>
    </source>
</evidence>
<evidence type="ECO:0000256" key="1">
    <source>
        <dbReference type="ARBA" id="ARBA00008777"/>
    </source>
</evidence>
<organism evidence="7 8">
    <name type="scientific">Candidatus Woesebacteria bacterium GW2011_GWB1_43_14</name>
    <dbReference type="NCBI Taxonomy" id="1618578"/>
    <lineage>
        <taxon>Bacteria</taxon>
        <taxon>Candidatus Woeseibacteriota</taxon>
    </lineage>
</organism>
<dbReference type="PANTHER" id="PTHR14413">
    <property type="entry name" value="RIBOSOMAL PROTEIN L17"/>
    <property type="match status" value="1"/>
</dbReference>
<accession>A0A0G1FQR3</accession>
<dbReference type="STRING" id="1618578.UV74_C0013G0498"/>
<evidence type="ECO:0000256" key="2">
    <source>
        <dbReference type="ARBA" id="ARBA00022980"/>
    </source>
</evidence>
<comment type="caution">
    <text evidence="7">The sequence shown here is derived from an EMBL/GenBank/DDBJ whole genome shotgun (WGS) entry which is preliminary data.</text>
</comment>
<dbReference type="Gene3D" id="3.90.1030.10">
    <property type="entry name" value="Ribosomal protein L17"/>
    <property type="match status" value="1"/>
</dbReference>
<dbReference type="AlphaFoldDB" id="A0A0G1FQR3"/>
<dbReference type="PANTHER" id="PTHR14413:SF16">
    <property type="entry name" value="LARGE RIBOSOMAL SUBUNIT PROTEIN BL17M"/>
    <property type="match status" value="1"/>
</dbReference>
<evidence type="ECO:0000256" key="6">
    <source>
        <dbReference type="RuleBase" id="RU000661"/>
    </source>
</evidence>
<dbReference type="InterPro" id="IPR036373">
    <property type="entry name" value="Ribosomal_bL17_sf"/>
</dbReference>
<evidence type="ECO:0000313" key="8">
    <source>
        <dbReference type="Proteomes" id="UP000034090"/>
    </source>
</evidence>
<dbReference type="EMBL" id="LCFQ01000013">
    <property type="protein sequence ID" value="KKS97376.1"/>
    <property type="molecule type" value="Genomic_DNA"/>
</dbReference>
<dbReference type="GO" id="GO:0022625">
    <property type="term" value="C:cytosolic large ribosomal subunit"/>
    <property type="evidence" value="ECO:0007669"/>
    <property type="project" value="TreeGrafter"/>
</dbReference>
<dbReference type="GO" id="GO:0003735">
    <property type="term" value="F:structural constituent of ribosome"/>
    <property type="evidence" value="ECO:0007669"/>
    <property type="project" value="InterPro"/>
</dbReference>
<reference evidence="7 8" key="1">
    <citation type="journal article" date="2015" name="Nature">
        <title>rRNA introns, odd ribosomes, and small enigmatic genomes across a large radiation of phyla.</title>
        <authorList>
            <person name="Brown C.T."/>
            <person name="Hug L.A."/>
            <person name="Thomas B.C."/>
            <person name="Sharon I."/>
            <person name="Castelle C.J."/>
            <person name="Singh A."/>
            <person name="Wilkins M.J."/>
            <person name="Williams K.H."/>
            <person name="Banfield J.F."/>
        </authorList>
    </citation>
    <scope>NUCLEOTIDE SEQUENCE [LARGE SCALE GENOMIC DNA]</scope>
</reference>
<evidence type="ECO:0000256" key="5">
    <source>
        <dbReference type="RuleBase" id="RU000660"/>
    </source>
</evidence>
<dbReference type="GO" id="GO:0006412">
    <property type="term" value="P:translation"/>
    <property type="evidence" value="ECO:0007669"/>
    <property type="project" value="InterPro"/>
</dbReference>